<name>A0ABS3LRR4_9PROT</name>
<reference evidence="2 3" key="1">
    <citation type="submission" date="2021-03" db="EMBL/GenBank/DDBJ databases">
        <title>The complete genome sequence of Acetobacter sacchari TBRC 11175.</title>
        <authorList>
            <person name="Charoenyingcharoen P."/>
            <person name="Yukphan P."/>
        </authorList>
    </citation>
    <scope>NUCLEOTIDE SEQUENCE [LARGE SCALE GENOMIC DNA]</scope>
    <source>
        <strain evidence="2 3">TBRC 11175</strain>
    </source>
</reference>
<sequence length="758" mass="76816">MDAISRLSVTSGGTVSSGQNVTLSSGNSSGVTVLSGGVLSVTGAAVVSAISVQSGANVYVANGGIVSSGVVSGQGALLDVRSGGTAAAVSVVGDTGIPILRVEAGGTAISAYVSGANPVLQVYGGTAISAQLVGSGAGVDVRSGGVASGSVASGVGANVTVSSGASISSHIGSGGSLVLRGAGVDSGTVVSAGGAGVIYNGASMSNTVFQGASTLQVSGGTLTNVSVMSGATENVYSGASVSNTLMAGATLNIVGGASVGTTVASGVTENVTSGYASGNTIQSGGVLNVTSAGTLSGTTTLANGATASITASAGGVINLAGSTNVGLTINGLANGGAATTQIQGFDGQGSGASDGIVVAGVKASDITAVSYSDANHVVLTTTSGKTITLYINGVQSVGYSLVSDSSGNLIYETCFLAGSMIRTPKGDLPVEDLKIGDEIVTLLGGVEDLRSVVWVGSKKVIAEVGRPVDQAGYPIRILRNAIADGVPYKDMLITPEHGLLFDGNFVPARMLVNDRSVFYDRSITEYEYYHVETEKHSVIVADGAPTESYLDTGNRQTFRQHGPVARLGGKPRSWANDGAAPLEVRRHVVEPIFRRIEERAVKFQHDKVRYDRVLTGDADLHLVTDRGQMVRKSGEVDGVISFKLPSDTKSVRLVSRTSKPSDVIGPFVDDRRELGVLVGEISVSTGASSYSLDEHLFNDDLSGWEVVETSPRRWTNGNALIRLASRTGQGDILSVRILAAGPYVLEPRHDEALIAAVI</sequence>
<dbReference type="InterPro" id="IPR036844">
    <property type="entry name" value="Hint_dom_sf"/>
</dbReference>
<feature type="domain" description="Hedgehog/Intein (Hint)" evidence="1">
    <location>
        <begin position="413"/>
        <end position="552"/>
    </location>
</feature>
<proteinExistence type="predicted"/>
<dbReference type="InterPro" id="IPR028992">
    <property type="entry name" value="Hedgehog/Intein_dom"/>
</dbReference>
<gene>
    <name evidence="2" type="ORF">J2D73_02090</name>
</gene>
<dbReference type="Pfam" id="PF13403">
    <property type="entry name" value="Hint_2"/>
    <property type="match status" value="1"/>
</dbReference>
<dbReference type="Gene3D" id="2.160.20.20">
    <property type="match status" value="1"/>
</dbReference>
<dbReference type="InterPro" id="IPR012332">
    <property type="entry name" value="Autotransporter_pectin_lyase_C"/>
</dbReference>
<evidence type="ECO:0000313" key="3">
    <source>
        <dbReference type="Proteomes" id="UP000664771"/>
    </source>
</evidence>
<dbReference type="Proteomes" id="UP000664771">
    <property type="component" value="Unassembled WGS sequence"/>
</dbReference>
<dbReference type="SUPFAM" id="SSF51294">
    <property type="entry name" value="Hedgehog/intein (Hint) domain"/>
    <property type="match status" value="1"/>
</dbReference>
<protein>
    <submittedName>
        <fullName evidence="2">Hint domain-containing protein</fullName>
    </submittedName>
</protein>
<comment type="caution">
    <text evidence="2">The sequence shown here is derived from an EMBL/GenBank/DDBJ whole genome shotgun (WGS) entry which is preliminary data.</text>
</comment>
<evidence type="ECO:0000313" key="2">
    <source>
        <dbReference type="EMBL" id="MBO1358591.1"/>
    </source>
</evidence>
<dbReference type="RefSeq" id="WP_207878952.1">
    <property type="nucleotide sequence ID" value="NZ_JAFVMF010000002.1"/>
</dbReference>
<organism evidence="2 3">
    <name type="scientific">Acetobacter sacchari</name>
    <dbReference type="NCBI Taxonomy" id="2661687"/>
    <lineage>
        <taxon>Bacteria</taxon>
        <taxon>Pseudomonadati</taxon>
        <taxon>Pseudomonadota</taxon>
        <taxon>Alphaproteobacteria</taxon>
        <taxon>Acetobacterales</taxon>
        <taxon>Acetobacteraceae</taxon>
        <taxon>Acetobacter</taxon>
    </lineage>
</organism>
<evidence type="ECO:0000259" key="1">
    <source>
        <dbReference type="Pfam" id="PF13403"/>
    </source>
</evidence>
<accession>A0ABS3LRR4</accession>
<keyword evidence="3" id="KW-1185">Reference proteome</keyword>
<dbReference type="EMBL" id="JAFVMF010000002">
    <property type="protein sequence ID" value="MBO1358591.1"/>
    <property type="molecule type" value="Genomic_DNA"/>
</dbReference>